<dbReference type="Proteomes" id="UP000030645">
    <property type="component" value="Unassembled WGS sequence"/>
</dbReference>
<protein>
    <submittedName>
        <fullName evidence="2">Uncharacterized protein</fullName>
    </submittedName>
</protein>
<keyword evidence="1" id="KW-1133">Transmembrane helix</keyword>
<proteinExistence type="predicted"/>
<dbReference type="AlphaFoldDB" id="W9QTK9"/>
<gene>
    <name evidence="2" type="ORF">L484_017504</name>
</gene>
<evidence type="ECO:0000256" key="1">
    <source>
        <dbReference type="SAM" id="Phobius"/>
    </source>
</evidence>
<dbReference type="EMBL" id="KE344155">
    <property type="protein sequence ID" value="EXB54067.1"/>
    <property type="molecule type" value="Genomic_DNA"/>
</dbReference>
<name>W9QTK9_9ROSA</name>
<feature type="transmembrane region" description="Helical" evidence="1">
    <location>
        <begin position="12"/>
        <end position="32"/>
    </location>
</feature>
<keyword evidence="3" id="KW-1185">Reference proteome</keyword>
<evidence type="ECO:0000313" key="2">
    <source>
        <dbReference type="EMBL" id="EXB54067.1"/>
    </source>
</evidence>
<accession>W9QTK9</accession>
<sequence length="99" mass="11212">MNVQGWVAHEFVHIFIWVPFVFASSVHFSISVKENGDNEGGRRNRSWRRMAVRSTINRGGLCRSSDGAQTVVHLRTMVVGRRRTDINDGDVKKGKKDEG</sequence>
<reference evidence="3" key="1">
    <citation type="submission" date="2013-01" db="EMBL/GenBank/DDBJ databases">
        <title>Draft Genome Sequence of a Mulberry Tree, Morus notabilis C.K. Schneid.</title>
        <authorList>
            <person name="He N."/>
            <person name="Zhao S."/>
        </authorList>
    </citation>
    <scope>NUCLEOTIDE SEQUENCE</scope>
</reference>
<evidence type="ECO:0000313" key="3">
    <source>
        <dbReference type="Proteomes" id="UP000030645"/>
    </source>
</evidence>
<organism evidence="2 3">
    <name type="scientific">Morus notabilis</name>
    <dbReference type="NCBI Taxonomy" id="981085"/>
    <lineage>
        <taxon>Eukaryota</taxon>
        <taxon>Viridiplantae</taxon>
        <taxon>Streptophyta</taxon>
        <taxon>Embryophyta</taxon>
        <taxon>Tracheophyta</taxon>
        <taxon>Spermatophyta</taxon>
        <taxon>Magnoliopsida</taxon>
        <taxon>eudicotyledons</taxon>
        <taxon>Gunneridae</taxon>
        <taxon>Pentapetalae</taxon>
        <taxon>rosids</taxon>
        <taxon>fabids</taxon>
        <taxon>Rosales</taxon>
        <taxon>Moraceae</taxon>
        <taxon>Moreae</taxon>
        <taxon>Morus</taxon>
    </lineage>
</organism>
<keyword evidence="1" id="KW-0472">Membrane</keyword>
<keyword evidence="1" id="KW-0812">Transmembrane</keyword>